<comment type="caution">
    <text evidence="2">The sequence shown here is derived from an EMBL/GenBank/DDBJ whole genome shotgun (WGS) entry which is preliminary data.</text>
</comment>
<proteinExistence type="predicted"/>
<dbReference type="Gene3D" id="3.40.50.10320">
    <property type="entry name" value="LmbE-like"/>
    <property type="match status" value="1"/>
</dbReference>
<dbReference type="STRING" id="1184609.KILIM_065_00270"/>
<sequence length="278" mass="29617">MSDTWGVSRTVVAVNAHPDDEALLMAGTLAKAAAAGHRVVLVVATDGDLGLTSAQHRGSTLGQRRLAELHASAAAIGAARLEWLGYADSGMEGPVPPDPPGRQRFLHADPRDAAVRIADILREEEADVVIGYDPSGGYGHRDHVRVHEVTREAARLAGTPRLLEATVPREAITAGISLARRLPGVRIDVDLGAWERAFTPRSQITHRIGVRGQIRAKRTAMAAHATQAAADDGADRTLAAFGRIPRPLYDLIFGREWFVDPAADAGAPISRDIFAGLP</sequence>
<dbReference type="PANTHER" id="PTHR12993:SF26">
    <property type="entry name" value="1D-MYO-INOSITOL 2-ACETAMIDO-2-DEOXY-ALPHA-D-GLUCOPYRANOSIDE DEACETYLASE"/>
    <property type="match status" value="1"/>
</dbReference>
<dbReference type="Pfam" id="PF02585">
    <property type="entry name" value="PIG-L"/>
    <property type="match status" value="1"/>
</dbReference>
<dbReference type="OrthoDB" id="158614at2"/>
<keyword evidence="3" id="KW-1185">Reference proteome</keyword>
<dbReference type="GO" id="GO:0016811">
    <property type="term" value="F:hydrolase activity, acting on carbon-nitrogen (but not peptide) bonds, in linear amides"/>
    <property type="evidence" value="ECO:0007669"/>
    <property type="project" value="TreeGrafter"/>
</dbReference>
<evidence type="ECO:0000313" key="3">
    <source>
        <dbReference type="Proteomes" id="UP000008366"/>
    </source>
</evidence>
<dbReference type="GO" id="GO:0016137">
    <property type="term" value="P:glycoside metabolic process"/>
    <property type="evidence" value="ECO:0007669"/>
    <property type="project" value="UniProtKB-ARBA"/>
</dbReference>
<dbReference type="PANTHER" id="PTHR12993">
    <property type="entry name" value="N-ACETYLGLUCOSAMINYL-PHOSPHATIDYLINOSITOL DE-N-ACETYLASE-RELATED"/>
    <property type="match status" value="1"/>
</dbReference>
<organism evidence="2 3">
    <name type="scientific">Kineosphaera limosa NBRC 100340</name>
    <dbReference type="NCBI Taxonomy" id="1184609"/>
    <lineage>
        <taxon>Bacteria</taxon>
        <taxon>Bacillati</taxon>
        <taxon>Actinomycetota</taxon>
        <taxon>Actinomycetes</taxon>
        <taxon>Micrococcales</taxon>
        <taxon>Dermatophilaceae</taxon>
        <taxon>Kineosphaera</taxon>
    </lineage>
</organism>
<dbReference type="RefSeq" id="WP_006593882.1">
    <property type="nucleotide sequence ID" value="NZ_BAHD01000065.1"/>
</dbReference>
<accession>K6WDK6</accession>
<name>K6WDK6_9MICO</name>
<evidence type="ECO:0000256" key="1">
    <source>
        <dbReference type="ARBA" id="ARBA00022833"/>
    </source>
</evidence>
<reference evidence="2 3" key="1">
    <citation type="submission" date="2012-08" db="EMBL/GenBank/DDBJ databases">
        <title>Whole genome shotgun sequence of Kineosphaera limosa NBRC 100340.</title>
        <authorList>
            <person name="Yoshida I."/>
            <person name="Isaki S."/>
            <person name="Hosoyama A."/>
            <person name="Tsuchikane K."/>
            <person name="Katsumata H."/>
            <person name="Ando Y."/>
            <person name="Ohji S."/>
            <person name="Hamada M."/>
            <person name="Tamura T."/>
            <person name="Yamazoe A."/>
            <person name="Yamazaki S."/>
            <person name="Fujita N."/>
        </authorList>
    </citation>
    <scope>NUCLEOTIDE SEQUENCE [LARGE SCALE GENOMIC DNA]</scope>
    <source>
        <strain evidence="2 3">NBRC 100340</strain>
    </source>
</reference>
<dbReference type="EMBL" id="BAHD01000065">
    <property type="protein sequence ID" value="GAB97350.1"/>
    <property type="molecule type" value="Genomic_DNA"/>
</dbReference>
<dbReference type="InterPro" id="IPR024078">
    <property type="entry name" value="LmbE-like_dom_sf"/>
</dbReference>
<dbReference type="Proteomes" id="UP000008366">
    <property type="component" value="Unassembled WGS sequence"/>
</dbReference>
<keyword evidence="2" id="KW-0378">Hydrolase</keyword>
<keyword evidence="1" id="KW-0862">Zinc</keyword>
<protein>
    <submittedName>
        <fullName evidence="2">Putative hydrolase</fullName>
    </submittedName>
</protein>
<gene>
    <name evidence="2" type="ORF">KILIM_065_00270</name>
</gene>
<dbReference type="SUPFAM" id="SSF102588">
    <property type="entry name" value="LmbE-like"/>
    <property type="match status" value="1"/>
</dbReference>
<dbReference type="InterPro" id="IPR003737">
    <property type="entry name" value="GlcNAc_PI_deacetylase-related"/>
</dbReference>
<dbReference type="AlphaFoldDB" id="K6WDK6"/>
<dbReference type="eggNOG" id="COG2120">
    <property type="taxonomic scope" value="Bacteria"/>
</dbReference>
<evidence type="ECO:0000313" key="2">
    <source>
        <dbReference type="EMBL" id="GAB97350.1"/>
    </source>
</evidence>